<evidence type="ECO:0000256" key="1">
    <source>
        <dbReference type="ARBA" id="ARBA00022603"/>
    </source>
</evidence>
<gene>
    <name evidence="3" type="ORF">DAPPUDRAFT_124486</name>
</gene>
<dbReference type="PhylomeDB" id="E9I6N2"/>
<dbReference type="EMBL" id="GL736584">
    <property type="protein sequence ID" value="EFX60348.1"/>
    <property type="molecule type" value="Genomic_DNA"/>
</dbReference>
<dbReference type="HOGENOM" id="CLU_960609_0_0_1"/>
<evidence type="ECO:0000256" key="2">
    <source>
        <dbReference type="ARBA" id="ARBA00022679"/>
    </source>
</evidence>
<keyword evidence="2" id="KW-0808">Transferase</keyword>
<evidence type="ECO:0000313" key="3">
    <source>
        <dbReference type="EMBL" id="EFX60348.1"/>
    </source>
</evidence>
<protein>
    <recommendedName>
        <fullName evidence="5">Methyltransferase type 11 domain-containing protein</fullName>
    </recommendedName>
</protein>
<dbReference type="AlphaFoldDB" id="E9I6N2"/>
<dbReference type="GO" id="GO:0008168">
    <property type="term" value="F:methyltransferase activity"/>
    <property type="evidence" value="ECO:0007669"/>
    <property type="project" value="UniProtKB-KW"/>
</dbReference>
<dbReference type="eggNOG" id="KOG2940">
    <property type="taxonomic scope" value="Eukaryota"/>
</dbReference>
<dbReference type="InterPro" id="IPR050602">
    <property type="entry name" value="Malonyl-ACP_OMT"/>
</dbReference>
<evidence type="ECO:0000313" key="4">
    <source>
        <dbReference type="Proteomes" id="UP000000305"/>
    </source>
</evidence>
<organism evidence="3 4">
    <name type="scientific">Daphnia pulex</name>
    <name type="common">Water flea</name>
    <dbReference type="NCBI Taxonomy" id="6669"/>
    <lineage>
        <taxon>Eukaryota</taxon>
        <taxon>Metazoa</taxon>
        <taxon>Ecdysozoa</taxon>
        <taxon>Arthropoda</taxon>
        <taxon>Crustacea</taxon>
        <taxon>Branchiopoda</taxon>
        <taxon>Diplostraca</taxon>
        <taxon>Cladocera</taxon>
        <taxon>Anomopoda</taxon>
        <taxon>Daphniidae</taxon>
        <taxon>Daphnia</taxon>
    </lineage>
</organism>
<dbReference type="PANTHER" id="PTHR13090:SF1">
    <property type="entry name" value="ARGININE-HYDROXYLASE NDUFAF5, MITOCHONDRIAL"/>
    <property type="match status" value="1"/>
</dbReference>
<proteinExistence type="predicted"/>
<keyword evidence="1" id="KW-0489">Methyltransferase</keyword>
<evidence type="ECO:0008006" key="5">
    <source>
        <dbReference type="Google" id="ProtNLM"/>
    </source>
</evidence>
<dbReference type="GO" id="GO:0032981">
    <property type="term" value="P:mitochondrial respiratory chain complex I assembly"/>
    <property type="evidence" value="ECO:0000318"/>
    <property type="project" value="GO_Central"/>
</dbReference>
<reference evidence="3 4" key="1">
    <citation type="journal article" date="2011" name="Science">
        <title>The ecoresponsive genome of Daphnia pulex.</title>
        <authorList>
            <person name="Colbourne J.K."/>
            <person name="Pfrender M.E."/>
            <person name="Gilbert D."/>
            <person name="Thomas W.K."/>
            <person name="Tucker A."/>
            <person name="Oakley T.H."/>
            <person name="Tokishita S."/>
            <person name="Aerts A."/>
            <person name="Arnold G.J."/>
            <person name="Basu M.K."/>
            <person name="Bauer D.J."/>
            <person name="Caceres C.E."/>
            <person name="Carmel L."/>
            <person name="Casola C."/>
            <person name="Choi J.H."/>
            <person name="Detter J.C."/>
            <person name="Dong Q."/>
            <person name="Dusheyko S."/>
            <person name="Eads B.D."/>
            <person name="Frohlich T."/>
            <person name="Geiler-Samerotte K.A."/>
            <person name="Gerlach D."/>
            <person name="Hatcher P."/>
            <person name="Jogdeo S."/>
            <person name="Krijgsveld J."/>
            <person name="Kriventseva E.V."/>
            <person name="Kultz D."/>
            <person name="Laforsch C."/>
            <person name="Lindquist E."/>
            <person name="Lopez J."/>
            <person name="Manak J.R."/>
            <person name="Muller J."/>
            <person name="Pangilinan J."/>
            <person name="Patwardhan R.P."/>
            <person name="Pitluck S."/>
            <person name="Pritham E.J."/>
            <person name="Rechtsteiner A."/>
            <person name="Rho M."/>
            <person name="Rogozin I.B."/>
            <person name="Sakarya O."/>
            <person name="Salamov A."/>
            <person name="Schaack S."/>
            <person name="Shapiro H."/>
            <person name="Shiga Y."/>
            <person name="Skalitzky C."/>
            <person name="Smith Z."/>
            <person name="Souvorov A."/>
            <person name="Sung W."/>
            <person name="Tang Z."/>
            <person name="Tsuchiya D."/>
            <person name="Tu H."/>
            <person name="Vos H."/>
            <person name="Wang M."/>
            <person name="Wolf Y.I."/>
            <person name="Yamagata H."/>
            <person name="Yamada T."/>
            <person name="Ye Y."/>
            <person name="Shaw J.R."/>
            <person name="Andrews J."/>
            <person name="Crease T.J."/>
            <person name="Tang H."/>
            <person name="Lucas S.M."/>
            <person name="Robertson H.M."/>
            <person name="Bork P."/>
            <person name="Koonin E.V."/>
            <person name="Zdobnov E.M."/>
            <person name="Grigoriev I.V."/>
            <person name="Lynch M."/>
            <person name="Boore J.L."/>
        </authorList>
    </citation>
    <scope>NUCLEOTIDE SEQUENCE [LARGE SCALE GENOMIC DNA]</scope>
</reference>
<dbReference type="KEGG" id="dpx:DAPPUDRAFT_124486"/>
<sequence>MKRRIAGELLRLHQSRALNNPPPHLHQLHQLAYALIADMVTDIKRPFTSICIHGRSPELLLPFLQEHNAKFGVGAAETRVTVVDHLRSPHLEELLQAGREDEFDLLLTALTAHHANSEEDLFGKYLRTLKADGALVGSSFAEGTLSELYWSYLLAENERHGGMSPKVLHLPSLGELGNSLTMAKYKLATVVAHDEMGESGYLRGRRKGVYKDLLLAATALYSAQFGVGSHVQATIALSKFIGWKQHASQPKSLAPGPHVDSVEFSDELRKFGEVENFLIEEGEEEPRKVK</sequence>
<dbReference type="GO" id="GO:0005739">
    <property type="term" value="C:mitochondrion"/>
    <property type="evidence" value="ECO:0000318"/>
    <property type="project" value="GO_Central"/>
</dbReference>
<dbReference type="Proteomes" id="UP000000305">
    <property type="component" value="Unassembled WGS sequence"/>
</dbReference>
<dbReference type="GO" id="GO:0032259">
    <property type="term" value="P:methylation"/>
    <property type="evidence" value="ECO:0007669"/>
    <property type="project" value="UniProtKB-KW"/>
</dbReference>
<keyword evidence="4" id="KW-1185">Reference proteome</keyword>
<dbReference type="PANTHER" id="PTHR13090">
    <property type="entry name" value="ARGININE-HYDROXYLASE NDUFAF5, MITOCHONDRIAL"/>
    <property type="match status" value="1"/>
</dbReference>
<dbReference type="InParanoid" id="E9I6N2"/>
<accession>E9I6N2</accession>
<dbReference type="OrthoDB" id="16816at2759"/>
<dbReference type="STRING" id="6669.E9I6N2"/>
<name>E9I6N2_DAPPU</name>